<proteinExistence type="inferred from homology"/>
<dbReference type="GO" id="GO:0005656">
    <property type="term" value="C:nuclear pre-replicative complex"/>
    <property type="evidence" value="ECO:0007669"/>
    <property type="project" value="UniProtKB-ARBA"/>
</dbReference>
<evidence type="ECO:0000256" key="7">
    <source>
        <dbReference type="ARBA" id="ARBA00022806"/>
    </source>
</evidence>
<dbReference type="GO" id="GO:0006279">
    <property type="term" value="P:premeiotic DNA replication"/>
    <property type="evidence" value="ECO:0007669"/>
    <property type="project" value="UniProtKB-ARBA"/>
</dbReference>
<comment type="subcellular location">
    <subcellularLocation>
        <location evidence="1 14">Nucleus</location>
    </subcellularLocation>
</comment>
<evidence type="ECO:0000256" key="5">
    <source>
        <dbReference type="ARBA" id="ARBA00022741"/>
    </source>
</evidence>
<dbReference type="InterPro" id="IPR008049">
    <property type="entry name" value="MCM6"/>
</dbReference>
<dbReference type="GO" id="GO:0031261">
    <property type="term" value="C:DNA replication preinitiation complex"/>
    <property type="evidence" value="ECO:0007669"/>
    <property type="project" value="UniProtKB-ARBA"/>
</dbReference>
<dbReference type="Pfam" id="PF14551">
    <property type="entry name" value="MCM_N"/>
    <property type="match status" value="1"/>
</dbReference>
<evidence type="ECO:0000256" key="4">
    <source>
        <dbReference type="ARBA" id="ARBA00022705"/>
    </source>
</evidence>
<dbReference type="InterPro" id="IPR027417">
    <property type="entry name" value="P-loop_NTPase"/>
</dbReference>
<keyword evidence="18" id="KW-1185">Reference proteome</keyword>
<dbReference type="GeneID" id="19206091"/>
<evidence type="ECO:0000256" key="8">
    <source>
        <dbReference type="ARBA" id="ARBA00022840"/>
    </source>
</evidence>
<protein>
    <recommendedName>
        <fullName evidence="12 14">DNA replication licensing factor MCM6</fullName>
        <ecNumber evidence="3 14">3.6.4.12</ecNumber>
    </recommendedName>
</protein>
<dbReference type="SUPFAM" id="SSF50249">
    <property type="entry name" value="Nucleic acid-binding proteins"/>
    <property type="match status" value="1"/>
</dbReference>
<dbReference type="RefSeq" id="XP_007773557.1">
    <property type="nucleotide sequence ID" value="XM_007775367.1"/>
</dbReference>
<feature type="domain" description="MCM C-terminal AAA(+) ATPase" evidence="16">
    <location>
        <begin position="451"/>
        <end position="657"/>
    </location>
</feature>
<keyword evidence="11 14" id="KW-0131">Cell cycle</keyword>
<evidence type="ECO:0000259" key="16">
    <source>
        <dbReference type="PROSITE" id="PS50051"/>
    </source>
</evidence>
<evidence type="ECO:0000256" key="13">
    <source>
        <dbReference type="RuleBase" id="RU004070"/>
    </source>
</evidence>
<dbReference type="PRINTS" id="PR01657">
    <property type="entry name" value="MCMFAMILY"/>
</dbReference>
<dbReference type="InterPro" id="IPR041562">
    <property type="entry name" value="MCM_lid"/>
</dbReference>
<dbReference type="FunFam" id="1.20.58.870:FF:000002">
    <property type="entry name" value="DNA helicase"/>
    <property type="match status" value="1"/>
</dbReference>
<keyword evidence="4 14" id="KW-0235">DNA replication</keyword>
<evidence type="ECO:0000256" key="1">
    <source>
        <dbReference type="ARBA" id="ARBA00004123"/>
    </source>
</evidence>
<comment type="catalytic activity">
    <reaction evidence="14">
        <text>ATP + H2O = ADP + phosphate + H(+)</text>
        <dbReference type="Rhea" id="RHEA:13065"/>
        <dbReference type="ChEBI" id="CHEBI:15377"/>
        <dbReference type="ChEBI" id="CHEBI:15378"/>
        <dbReference type="ChEBI" id="CHEBI:30616"/>
        <dbReference type="ChEBI" id="CHEBI:43474"/>
        <dbReference type="ChEBI" id="CHEBI:456216"/>
        <dbReference type="EC" id="3.6.4.12"/>
    </reaction>
</comment>
<dbReference type="GO" id="GO:0006270">
    <property type="term" value="P:DNA replication initiation"/>
    <property type="evidence" value="ECO:0007669"/>
    <property type="project" value="UniProtKB-UniRule"/>
</dbReference>
<dbReference type="SMART" id="SM00350">
    <property type="entry name" value="MCM"/>
    <property type="match status" value="1"/>
</dbReference>
<comment type="similarity">
    <text evidence="2 13">Belongs to the MCM family.</text>
</comment>
<dbReference type="Gene3D" id="2.20.28.10">
    <property type="match status" value="1"/>
</dbReference>
<evidence type="ECO:0000256" key="3">
    <source>
        <dbReference type="ARBA" id="ARBA00012551"/>
    </source>
</evidence>
<sequence>MDVDGLSSPPAPQSSLPPSSAPLPTPSANGLTPRSQARRAPDALGNDVDPQEAAEEEGTQASRRRRPRNTQQNGDVPLVRDALGESVAESFETFLKTFTEEVALAATPASDGGVPELPDGELVYVQQIHTMREYELTTLYVDFTHLLQKDDVLADAIQRQYYRFLPYLRRALHNLVAEYEPEYLKVNPTAATTDSANLQTREFNIAFYHLPLVSGIRELKTDKIGTLMSIGGTVTRTSEVRPELLFGSFICEVCGGLVNEVEQQFKYTEPSLCPNPTCGNRVAWQLQIDTSKFTDWQKVRIQENPSEIPTGSMPRSLDVILRSELVERAKAGDKCVFTGTFIVVPDVSQLGLPGGNKAELMREASRSGAGGNAATGGVGGSGVTGLKSLGVRDLQYKTAFLACMVHDADGRGGTNVRGEEEEGDEDGQAFLRTLTEPEFDELKAMIDSDHIYSRLVESIAPTVYGHEIVKKGLLLQLMGGVHKQTGEGMHLRGDINICIVGDPSTSKSQFLKYVCSLVPRAVYTSGKASSAAGLTAAVVRDEETGDFTIEAGALMLADNGICAIDEFDKMDISDQVAIHEAMEQQTISIAKAGIHATLNARTSILAAANPIGGRYDRKKTLRANVAMSAPIMSRFDLFFVVLDECDEKTDLSIARHIVNVHRFQDEAINPEFSTEALQRYIRYSRTFNPKMTPEAADVLVDKYRILRQDDASGAGRNSYRITVRQLESMIRLSEAIARANCTHEITPAFVREAYALLRQSIIHVEQDDVDFDEEELEGENDRARDQANASAKENGGGGEGEESQDVEMSADTYPMDTTDESFPVAAAAGQTSTSGGAGPSSASRAGSSMPETGPAVAQAPKRRMVITHDKYVTLQSLVVMHLAEAERATGRGIDRDELIDWYLELREAELQTVEDLEYEKELISKLLRKLVKDNYLIAVRGDVSESLPSGDVEESGAVSSSMVDGENVRMYYMVHPSVDTEGSSMS</sequence>
<keyword evidence="7 14" id="KW-0347">Helicase</keyword>
<dbReference type="PRINTS" id="PR01662">
    <property type="entry name" value="MCMPROTEIN6"/>
</dbReference>
<feature type="compositionally biased region" description="Acidic residues" evidence="15">
    <location>
        <begin position="769"/>
        <end position="778"/>
    </location>
</feature>
<dbReference type="Gene3D" id="3.40.50.300">
    <property type="entry name" value="P-loop containing nucleotide triphosphate hydrolases"/>
    <property type="match status" value="1"/>
</dbReference>
<evidence type="ECO:0000256" key="9">
    <source>
        <dbReference type="ARBA" id="ARBA00023125"/>
    </source>
</evidence>
<dbReference type="GO" id="GO:0097373">
    <property type="term" value="C:MCM core complex"/>
    <property type="evidence" value="ECO:0007669"/>
    <property type="project" value="UniProtKB-ARBA"/>
</dbReference>
<dbReference type="OrthoDB" id="1744952at2759"/>
<feature type="region of interest" description="Disordered" evidence="15">
    <location>
        <begin position="828"/>
        <end position="860"/>
    </location>
</feature>
<feature type="compositionally biased region" description="Low complexity" evidence="15">
    <location>
        <begin position="828"/>
        <end position="848"/>
    </location>
</feature>
<feature type="compositionally biased region" description="Acidic residues" evidence="15">
    <location>
        <begin position="49"/>
        <end position="58"/>
    </location>
</feature>
<dbReference type="OMA" id="RHQQTDK"/>
<accession>A0A5M3MAS2</accession>
<dbReference type="SUPFAM" id="SSF52540">
    <property type="entry name" value="P-loop containing nucleoside triphosphate hydrolases"/>
    <property type="match status" value="1"/>
</dbReference>
<keyword evidence="5 13" id="KW-0547">Nucleotide-binding</keyword>
<dbReference type="Pfam" id="PF00493">
    <property type="entry name" value="MCM"/>
    <property type="match status" value="1"/>
</dbReference>
<dbReference type="CDD" id="cd17757">
    <property type="entry name" value="MCM6"/>
    <property type="match status" value="1"/>
</dbReference>
<keyword evidence="9 13" id="KW-0238">DNA-binding</keyword>
<evidence type="ECO:0000313" key="18">
    <source>
        <dbReference type="Proteomes" id="UP000053558"/>
    </source>
</evidence>
<dbReference type="AlphaFoldDB" id="A0A5M3MAS2"/>
<dbReference type="EMBL" id="JH711586">
    <property type="protein sequence ID" value="EIW76319.1"/>
    <property type="molecule type" value="Genomic_DNA"/>
</dbReference>
<keyword evidence="10" id="KW-0539">Nucleus</keyword>
<dbReference type="GO" id="GO:0043596">
    <property type="term" value="C:nuclear replication fork"/>
    <property type="evidence" value="ECO:0007669"/>
    <property type="project" value="UniProtKB-ARBA"/>
</dbReference>
<reference evidence="18" key="1">
    <citation type="journal article" date="2012" name="Science">
        <title>The Paleozoic origin of enzymatic lignin decomposition reconstructed from 31 fungal genomes.</title>
        <authorList>
            <person name="Floudas D."/>
            <person name="Binder M."/>
            <person name="Riley R."/>
            <person name="Barry K."/>
            <person name="Blanchette R.A."/>
            <person name="Henrissat B."/>
            <person name="Martinez A.T."/>
            <person name="Otillar R."/>
            <person name="Spatafora J.W."/>
            <person name="Yadav J.S."/>
            <person name="Aerts A."/>
            <person name="Benoit I."/>
            <person name="Boyd A."/>
            <person name="Carlson A."/>
            <person name="Copeland A."/>
            <person name="Coutinho P.M."/>
            <person name="de Vries R.P."/>
            <person name="Ferreira P."/>
            <person name="Findley K."/>
            <person name="Foster B."/>
            <person name="Gaskell J."/>
            <person name="Glotzer D."/>
            <person name="Gorecki P."/>
            <person name="Heitman J."/>
            <person name="Hesse C."/>
            <person name="Hori C."/>
            <person name="Igarashi K."/>
            <person name="Jurgens J.A."/>
            <person name="Kallen N."/>
            <person name="Kersten P."/>
            <person name="Kohler A."/>
            <person name="Kuees U."/>
            <person name="Kumar T.K.A."/>
            <person name="Kuo A."/>
            <person name="LaButti K."/>
            <person name="Larrondo L.F."/>
            <person name="Lindquist E."/>
            <person name="Ling A."/>
            <person name="Lombard V."/>
            <person name="Lucas S."/>
            <person name="Lundell T."/>
            <person name="Martin R."/>
            <person name="McLaughlin D.J."/>
            <person name="Morgenstern I."/>
            <person name="Morin E."/>
            <person name="Murat C."/>
            <person name="Nagy L.G."/>
            <person name="Nolan M."/>
            <person name="Ohm R.A."/>
            <person name="Patyshakuliyeva A."/>
            <person name="Rokas A."/>
            <person name="Ruiz-Duenas F.J."/>
            <person name="Sabat G."/>
            <person name="Salamov A."/>
            <person name="Samejima M."/>
            <person name="Schmutz J."/>
            <person name="Slot J.C."/>
            <person name="St John F."/>
            <person name="Stenlid J."/>
            <person name="Sun H."/>
            <person name="Sun S."/>
            <person name="Syed K."/>
            <person name="Tsang A."/>
            <person name="Wiebenga A."/>
            <person name="Young D."/>
            <person name="Pisabarro A."/>
            <person name="Eastwood D.C."/>
            <person name="Martin F."/>
            <person name="Cullen D."/>
            <person name="Grigoriev I.V."/>
            <person name="Hibbett D.S."/>
        </authorList>
    </citation>
    <scope>NUCLEOTIDE SEQUENCE [LARGE SCALE GENOMIC DNA]</scope>
    <source>
        <strain evidence="18">RWD-64-598 SS2</strain>
    </source>
</reference>
<dbReference type="PROSITE" id="PS00847">
    <property type="entry name" value="MCM_1"/>
    <property type="match status" value="1"/>
</dbReference>
<evidence type="ECO:0000256" key="12">
    <source>
        <dbReference type="ARBA" id="ARBA00073495"/>
    </source>
</evidence>
<dbReference type="Gene3D" id="3.30.1640.10">
    <property type="entry name" value="mini-chromosome maintenance (MCM) complex, chain A, domain 1"/>
    <property type="match status" value="1"/>
</dbReference>
<dbReference type="InterPro" id="IPR001208">
    <property type="entry name" value="MCM_dom"/>
</dbReference>
<dbReference type="GO" id="GO:0000727">
    <property type="term" value="P:double-strand break repair via break-induced replication"/>
    <property type="evidence" value="ECO:0007669"/>
    <property type="project" value="TreeGrafter"/>
</dbReference>
<dbReference type="FunFam" id="3.40.50.300:FF:000115">
    <property type="entry name" value="DNA helicase"/>
    <property type="match status" value="1"/>
</dbReference>
<dbReference type="PROSITE" id="PS50051">
    <property type="entry name" value="MCM_2"/>
    <property type="match status" value="1"/>
</dbReference>
<dbReference type="Proteomes" id="UP000053558">
    <property type="component" value="Unassembled WGS sequence"/>
</dbReference>
<dbReference type="InterPro" id="IPR027925">
    <property type="entry name" value="MCM_N"/>
</dbReference>
<comment type="caution">
    <text evidence="17">The sequence shown here is derived from an EMBL/GenBank/DDBJ whole genome shotgun (WGS) entry which is preliminary data.</text>
</comment>
<dbReference type="GO" id="GO:0016887">
    <property type="term" value="F:ATP hydrolysis activity"/>
    <property type="evidence" value="ECO:0007669"/>
    <property type="project" value="RHEA"/>
</dbReference>
<evidence type="ECO:0000256" key="6">
    <source>
        <dbReference type="ARBA" id="ARBA00022801"/>
    </source>
</evidence>
<dbReference type="InterPro" id="IPR012340">
    <property type="entry name" value="NA-bd_OB-fold"/>
</dbReference>
<dbReference type="KEGG" id="cput:CONPUDRAFT_168883"/>
<dbReference type="Pfam" id="PF17855">
    <property type="entry name" value="MCM_lid"/>
    <property type="match status" value="1"/>
</dbReference>
<keyword evidence="8 13" id="KW-0067">ATP-binding</keyword>
<gene>
    <name evidence="17" type="ORF">CONPUDRAFT_168883</name>
</gene>
<keyword evidence="6 14" id="KW-0378">Hydrolase</keyword>
<evidence type="ECO:0000313" key="17">
    <source>
        <dbReference type="EMBL" id="EIW76319.1"/>
    </source>
</evidence>
<dbReference type="Pfam" id="PF18263">
    <property type="entry name" value="WHD_MCM6"/>
    <property type="match status" value="1"/>
</dbReference>
<dbReference type="EC" id="3.6.4.12" evidence="3 14"/>
<organism evidence="17 18">
    <name type="scientific">Coniophora puteana (strain RWD-64-598)</name>
    <name type="common">Brown rot fungus</name>
    <dbReference type="NCBI Taxonomy" id="741705"/>
    <lineage>
        <taxon>Eukaryota</taxon>
        <taxon>Fungi</taxon>
        <taxon>Dikarya</taxon>
        <taxon>Basidiomycota</taxon>
        <taxon>Agaricomycotina</taxon>
        <taxon>Agaricomycetes</taxon>
        <taxon>Agaricomycetidae</taxon>
        <taxon>Boletales</taxon>
        <taxon>Coniophorineae</taxon>
        <taxon>Coniophoraceae</taxon>
        <taxon>Coniophora</taxon>
    </lineage>
</organism>
<feature type="region of interest" description="Disordered" evidence="15">
    <location>
        <begin position="769"/>
        <end position="806"/>
    </location>
</feature>
<comment type="function">
    <text evidence="14">Acts as component of the MCM2-7 complex (MCM complex) which is the replicative helicase essential for 'once per cell cycle' DNA replication initiation and elongation in eukaryotic cells. The active ATPase sites in the MCM2-7 ring are formed through the interaction surfaces of two neighboring subunits such that a critical structure of a conserved arginine finger motif is provided in trans relative to the ATP-binding site of the Walker A box of the adjacent subunit. The six ATPase active sites, however, are likely to contribute differentially to the complex helicase activity.</text>
</comment>
<dbReference type="Gene3D" id="1.20.58.870">
    <property type="match status" value="1"/>
</dbReference>
<dbReference type="InterPro" id="IPR041024">
    <property type="entry name" value="Mcm6_C"/>
</dbReference>
<dbReference type="PANTHER" id="PTHR11630:SF43">
    <property type="entry name" value="DNA REPLICATION LICENSING FACTOR MCM6"/>
    <property type="match status" value="1"/>
</dbReference>
<evidence type="ECO:0000256" key="11">
    <source>
        <dbReference type="ARBA" id="ARBA00023306"/>
    </source>
</evidence>
<dbReference type="InterPro" id="IPR018525">
    <property type="entry name" value="MCM_CS"/>
</dbReference>
<evidence type="ECO:0000256" key="10">
    <source>
        <dbReference type="ARBA" id="ARBA00023242"/>
    </source>
</evidence>
<dbReference type="PANTHER" id="PTHR11630">
    <property type="entry name" value="DNA REPLICATION LICENSING FACTOR MCM FAMILY MEMBER"/>
    <property type="match status" value="1"/>
</dbReference>
<evidence type="ECO:0000256" key="2">
    <source>
        <dbReference type="ARBA" id="ARBA00008010"/>
    </source>
</evidence>
<name>A0A5M3MAS2_CONPW</name>
<dbReference type="GO" id="GO:1902969">
    <property type="term" value="P:mitotic DNA replication"/>
    <property type="evidence" value="ECO:0007669"/>
    <property type="project" value="TreeGrafter"/>
</dbReference>
<evidence type="ECO:0000256" key="14">
    <source>
        <dbReference type="RuleBase" id="RU368064"/>
    </source>
</evidence>
<dbReference type="GO" id="GO:0003697">
    <property type="term" value="F:single-stranded DNA binding"/>
    <property type="evidence" value="ECO:0007669"/>
    <property type="project" value="TreeGrafter"/>
</dbReference>
<dbReference type="GO" id="GO:1990518">
    <property type="term" value="F:single-stranded 3'-5' DNA helicase activity"/>
    <property type="evidence" value="ECO:0007669"/>
    <property type="project" value="TreeGrafter"/>
</dbReference>
<dbReference type="InterPro" id="IPR031327">
    <property type="entry name" value="MCM"/>
</dbReference>
<dbReference type="GO" id="GO:0042555">
    <property type="term" value="C:MCM complex"/>
    <property type="evidence" value="ECO:0007669"/>
    <property type="project" value="UniProtKB-UniRule"/>
</dbReference>
<dbReference type="FunFam" id="2.20.28.10:FF:000003">
    <property type="entry name" value="DNA helicase"/>
    <property type="match status" value="1"/>
</dbReference>
<dbReference type="InterPro" id="IPR033762">
    <property type="entry name" value="MCM_OB"/>
</dbReference>
<feature type="region of interest" description="Disordered" evidence="15">
    <location>
        <begin position="1"/>
        <end position="79"/>
    </location>
</feature>
<dbReference type="Pfam" id="PF17207">
    <property type="entry name" value="MCM_OB"/>
    <property type="match status" value="1"/>
</dbReference>
<comment type="subunit">
    <text evidence="14">Component of the MCM2-7 complex.</text>
</comment>
<evidence type="ECO:0000256" key="15">
    <source>
        <dbReference type="SAM" id="MobiDB-lite"/>
    </source>
</evidence>
<dbReference type="Gene3D" id="2.40.50.140">
    <property type="entry name" value="Nucleic acid-binding proteins"/>
    <property type="match status" value="1"/>
</dbReference>
<dbReference type="GO" id="GO:0005524">
    <property type="term" value="F:ATP binding"/>
    <property type="evidence" value="ECO:0007669"/>
    <property type="project" value="UniProtKB-UniRule"/>
</dbReference>